<gene>
    <name evidence="3" type="ORF">GSI_10499</name>
</gene>
<keyword evidence="4" id="KW-1185">Reference proteome</keyword>
<evidence type="ECO:0000259" key="2">
    <source>
        <dbReference type="PROSITE" id="PS50181"/>
    </source>
</evidence>
<dbReference type="Proteomes" id="UP000230002">
    <property type="component" value="Unassembled WGS sequence"/>
</dbReference>
<feature type="domain" description="F-box" evidence="2">
    <location>
        <begin position="1"/>
        <end position="47"/>
    </location>
</feature>
<name>A0A2G8S0Q4_9APHY</name>
<dbReference type="OrthoDB" id="2751409at2759"/>
<dbReference type="STRING" id="1077348.A0A2G8S0Q4"/>
<organism evidence="3 4">
    <name type="scientific">Ganoderma sinense ZZ0214-1</name>
    <dbReference type="NCBI Taxonomy" id="1077348"/>
    <lineage>
        <taxon>Eukaryota</taxon>
        <taxon>Fungi</taxon>
        <taxon>Dikarya</taxon>
        <taxon>Basidiomycota</taxon>
        <taxon>Agaricomycotina</taxon>
        <taxon>Agaricomycetes</taxon>
        <taxon>Polyporales</taxon>
        <taxon>Polyporaceae</taxon>
        <taxon>Ganoderma</taxon>
    </lineage>
</organism>
<feature type="region of interest" description="Disordered" evidence="1">
    <location>
        <begin position="456"/>
        <end position="490"/>
    </location>
</feature>
<dbReference type="EMBL" id="AYKW01000034">
    <property type="protein sequence ID" value="PIL27352.1"/>
    <property type="molecule type" value="Genomic_DNA"/>
</dbReference>
<feature type="region of interest" description="Disordered" evidence="1">
    <location>
        <begin position="627"/>
        <end position="676"/>
    </location>
</feature>
<reference evidence="3 4" key="1">
    <citation type="journal article" date="2015" name="Sci. Rep.">
        <title>Chromosome-level genome map provides insights into diverse defense mechanisms in the medicinal fungus Ganoderma sinense.</title>
        <authorList>
            <person name="Zhu Y."/>
            <person name="Xu J."/>
            <person name="Sun C."/>
            <person name="Zhou S."/>
            <person name="Xu H."/>
            <person name="Nelson D.R."/>
            <person name="Qian J."/>
            <person name="Song J."/>
            <person name="Luo H."/>
            <person name="Xiang L."/>
            <person name="Li Y."/>
            <person name="Xu Z."/>
            <person name="Ji A."/>
            <person name="Wang L."/>
            <person name="Lu S."/>
            <person name="Hayward A."/>
            <person name="Sun W."/>
            <person name="Li X."/>
            <person name="Schwartz D.C."/>
            <person name="Wang Y."/>
            <person name="Chen S."/>
        </authorList>
    </citation>
    <scope>NUCLEOTIDE SEQUENCE [LARGE SCALE GENOMIC DNA]</scope>
    <source>
        <strain evidence="3 4">ZZ0214-1</strain>
    </source>
</reference>
<comment type="caution">
    <text evidence="3">The sequence shown here is derived from an EMBL/GenBank/DDBJ whole genome shotgun (WGS) entry which is preliminary data.</text>
</comment>
<dbReference type="InterPro" id="IPR036047">
    <property type="entry name" value="F-box-like_dom_sf"/>
</dbReference>
<feature type="region of interest" description="Disordered" evidence="1">
    <location>
        <begin position="301"/>
        <end position="324"/>
    </location>
</feature>
<dbReference type="CDD" id="cd09917">
    <property type="entry name" value="F-box_SF"/>
    <property type="match status" value="1"/>
</dbReference>
<proteinExistence type="predicted"/>
<evidence type="ECO:0000313" key="4">
    <source>
        <dbReference type="Proteomes" id="UP000230002"/>
    </source>
</evidence>
<dbReference type="InterPro" id="IPR001810">
    <property type="entry name" value="F-box_dom"/>
</dbReference>
<dbReference type="AlphaFoldDB" id="A0A2G8S0Q4"/>
<dbReference type="PROSITE" id="PS50181">
    <property type="entry name" value="FBOX"/>
    <property type="match status" value="1"/>
</dbReference>
<evidence type="ECO:0000313" key="3">
    <source>
        <dbReference type="EMBL" id="PIL27352.1"/>
    </source>
</evidence>
<protein>
    <recommendedName>
        <fullName evidence="2">F-box domain-containing protein</fullName>
    </recommendedName>
</protein>
<evidence type="ECO:0000256" key="1">
    <source>
        <dbReference type="SAM" id="MobiDB-lite"/>
    </source>
</evidence>
<feature type="compositionally biased region" description="Acidic residues" evidence="1">
    <location>
        <begin position="465"/>
        <end position="480"/>
    </location>
</feature>
<dbReference type="SUPFAM" id="SSF81383">
    <property type="entry name" value="F-box domain"/>
    <property type="match status" value="1"/>
</dbReference>
<accession>A0A2G8S0Q4</accession>
<sequence>MAVILDLPHELLAQIAFHLSWRDLLYLQQTCTCLLAVVKSAATLQYIIELHVAGRIDNYASSLVPGERLRILHEKENAWSRVDLSDRTVLPLRHNPSGIYDLTGGVLLLGERSHSEGTTGTESVHTVRLNSAFKDTAASPANRLWSHLDLGRPVIDVGLAVQEHDLLAIVTYSYINEAQLWASIDIHLIKHSTGQPHPAAAKPVLHFDNIHYLPGHSSIMLEVSGDTLCFLLNNYFPFVSADPVTLVIFNWKTGHPKVGQKRLYSDPTMFNSFVLLSPDTVALPIIPSNSIEICNFSEELAAPPPQSPAAKSGDSEPPQPDVPLLKTTCTLELPPLQHGALVLRMTCRCEPNPLGPQTSAASVDTLTPFYSDPAKAIMILHLHVRLPLSTTRVYTMLVHRASLLKMAHDAIEARAHARANAEGRLSPTTSASGQVSPSLPFVAAFQPNIHAPNFNPVLAPFSHGDDDDDNDDEEEEEVAEEPPSVPWAEWGPMHTRWFQDEFPGTRWITTTCGQRFVRLRGDRRLHVYDFNQTALRRFLHERALAGEPVGSRPGEKVVPLEAKEVSAWGEMEERVEGGLLDFDDDDDDDDELWMDALEANADFGGVELLAPVNDLQDGIGELALLMPGEVDGDGDRRDGDEVSVEGDTSQKEKVLVSEADEPEAGPSGQNNVNGSEDPKVLVEVMLGKTVIGPSSAWEGEMESALPFIERSVAISDEYESALVDEDIIVGLKMDNHGRHIKEVILHRIGGSAC</sequence>